<evidence type="ECO:0000259" key="7">
    <source>
        <dbReference type="Pfam" id="PF15378"/>
    </source>
</evidence>
<keyword evidence="4 6" id="KW-1133">Transmembrane helix</keyword>
<evidence type="ECO:0000256" key="4">
    <source>
        <dbReference type="ARBA" id="ARBA00022989"/>
    </source>
</evidence>
<evidence type="ECO:0000313" key="9">
    <source>
        <dbReference type="Proteomes" id="UP001046870"/>
    </source>
</evidence>
<protein>
    <recommendedName>
        <fullName evidence="7">DUF4605 domain-containing protein</fullName>
    </recommendedName>
</protein>
<dbReference type="PANTHER" id="PTHR33690">
    <property type="entry name" value="DUF4605 DOMAIN-CONTAINING PROTEIN"/>
    <property type="match status" value="1"/>
</dbReference>
<evidence type="ECO:0000256" key="1">
    <source>
        <dbReference type="ARBA" id="ARBA00004167"/>
    </source>
</evidence>
<evidence type="ECO:0000256" key="2">
    <source>
        <dbReference type="ARBA" id="ARBA00006165"/>
    </source>
</evidence>
<comment type="subcellular location">
    <subcellularLocation>
        <location evidence="1">Membrane</location>
        <topology evidence="1">Single-pass membrane protein</topology>
    </subcellularLocation>
</comment>
<keyword evidence="9" id="KW-1185">Reference proteome</keyword>
<evidence type="ECO:0000256" key="3">
    <source>
        <dbReference type="ARBA" id="ARBA00022692"/>
    </source>
</evidence>
<keyword evidence="5 6" id="KW-0472">Membrane</keyword>
<reference evidence="8" key="1">
    <citation type="submission" date="2021-01" db="EMBL/GenBank/DDBJ databases">
        <authorList>
            <person name="Zahm M."/>
            <person name="Roques C."/>
            <person name="Cabau C."/>
            <person name="Klopp C."/>
            <person name="Donnadieu C."/>
            <person name="Jouanno E."/>
            <person name="Lampietro C."/>
            <person name="Louis A."/>
            <person name="Herpin A."/>
            <person name="Echchiki A."/>
            <person name="Berthelot C."/>
            <person name="Parey E."/>
            <person name="Roest-Crollius H."/>
            <person name="Braasch I."/>
            <person name="Postlethwait J."/>
            <person name="Bobe J."/>
            <person name="Montfort J."/>
            <person name="Bouchez O."/>
            <person name="Begum T."/>
            <person name="Mejri S."/>
            <person name="Adams A."/>
            <person name="Chen W.-J."/>
            <person name="Guiguen Y."/>
        </authorList>
    </citation>
    <scope>NUCLEOTIDE SEQUENCE</scope>
    <source>
        <strain evidence="8">YG-15Mar2019-1</strain>
        <tissue evidence="8">Brain</tissue>
    </source>
</reference>
<evidence type="ECO:0000256" key="5">
    <source>
        <dbReference type="ARBA" id="ARBA00023136"/>
    </source>
</evidence>
<evidence type="ECO:0000313" key="8">
    <source>
        <dbReference type="EMBL" id="KAG7461568.1"/>
    </source>
</evidence>
<dbReference type="EMBL" id="JAFDVH010000017">
    <property type="protein sequence ID" value="KAG7461568.1"/>
    <property type="molecule type" value="Genomic_DNA"/>
</dbReference>
<name>A0A9D3PKV2_MEGAT</name>
<dbReference type="PANTHER" id="PTHR33690:SF1">
    <property type="entry name" value="FAMILY WITH SEQUENCE SIMILARITY 241 MEMBER A"/>
    <property type="match status" value="1"/>
</dbReference>
<dbReference type="Pfam" id="PF15378">
    <property type="entry name" value="DUF4605"/>
    <property type="match status" value="1"/>
</dbReference>
<feature type="domain" description="DUF4605" evidence="7">
    <location>
        <begin position="70"/>
        <end position="128"/>
    </location>
</feature>
<dbReference type="Proteomes" id="UP001046870">
    <property type="component" value="Chromosome 17"/>
</dbReference>
<dbReference type="AlphaFoldDB" id="A0A9D3PKV2"/>
<proteinExistence type="inferred from homology"/>
<dbReference type="GO" id="GO:0016020">
    <property type="term" value="C:membrane"/>
    <property type="evidence" value="ECO:0007669"/>
    <property type="project" value="UniProtKB-SubCell"/>
</dbReference>
<accession>A0A9D3PKV2</accession>
<dbReference type="OrthoDB" id="9903800at2759"/>
<evidence type="ECO:0000256" key="6">
    <source>
        <dbReference type="SAM" id="Phobius"/>
    </source>
</evidence>
<gene>
    <name evidence="8" type="ORF">MATL_G00192490</name>
</gene>
<feature type="transmembrane region" description="Helical" evidence="6">
    <location>
        <begin position="97"/>
        <end position="127"/>
    </location>
</feature>
<comment type="similarity">
    <text evidence="2">Belongs to the FAM241 family.</text>
</comment>
<sequence>MSSSTVSTNVSNRLGLHRRDFEDWETSTRRRYHSHYAVHYSRRMEQGEQRRDPALQPPPPAVDDCEKLGTLFGELNKYLRSMGFWQMYFGERVVEPVLILFFWAMLGFLGIQALGLVGVVCIVIIFIQK</sequence>
<dbReference type="InterPro" id="IPR027953">
    <property type="entry name" value="DUF4605"/>
</dbReference>
<organism evidence="8 9">
    <name type="scientific">Megalops atlanticus</name>
    <name type="common">Tarpon</name>
    <name type="synonym">Clupea gigantea</name>
    <dbReference type="NCBI Taxonomy" id="7932"/>
    <lineage>
        <taxon>Eukaryota</taxon>
        <taxon>Metazoa</taxon>
        <taxon>Chordata</taxon>
        <taxon>Craniata</taxon>
        <taxon>Vertebrata</taxon>
        <taxon>Euteleostomi</taxon>
        <taxon>Actinopterygii</taxon>
        <taxon>Neopterygii</taxon>
        <taxon>Teleostei</taxon>
        <taxon>Elopiformes</taxon>
        <taxon>Megalopidae</taxon>
        <taxon>Megalops</taxon>
    </lineage>
</organism>
<comment type="caution">
    <text evidence="8">The sequence shown here is derived from an EMBL/GenBank/DDBJ whole genome shotgun (WGS) entry which is preliminary data.</text>
</comment>
<keyword evidence="3 6" id="KW-0812">Transmembrane</keyword>
<dbReference type="InterPro" id="IPR052502">
    <property type="entry name" value="FAM241_domain"/>
</dbReference>